<evidence type="ECO:0000256" key="1">
    <source>
        <dbReference type="ARBA" id="ARBA00004141"/>
    </source>
</evidence>
<dbReference type="GO" id="GO:0016020">
    <property type="term" value="C:membrane"/>
    <property type="evidence" value="ECO:0007669"/>
    <property type="project" value="UniProtKB-SubCell"/>
</dbReference>
<dbReference type="PANTHER" id="PTHR43731:SF9">
    <property type="entry name" value="SLR1461 PROTEIN"/>
    <property type="match status" value="1"/>
</dbReference>
<dbReference type="AlphaFoldDB" id="A0A542DU43"/>
<evidence type="ECO:0000313" key="7">
    <source>
        <dbReference type="EMBL" id="TQJ06515.1"/>
    </source>
</evidence>
<dbReference type="Proteomes" id="UP000316298">
    <property type="component" value="Unassembled WGS sequence"/>
</dbReference>
<protein>
    <submittedName>
        <fullName evidence="7">Rhomboid family protein</fullName>
    </submittedName>
</protein>
<evidence type="ECO:0000256" key="3">
    <source>
        <dbReference type="ARBA" id="ARBA00022989"/>
    </source>
</evidence>
<evidence type="ECO:0000259" key="6">
    <source>
        <dbReference type="Pfam" id="PF01694"/>
    </source>
</evidence>
<dbReference type="EMBL" id="VFMM01000003">
    <property type="protein sequence ID" value="TQJ06515.1"/>
    <property type="molecule type" value="Genomic_DNA"/>
</dbReference>
<evidence type="ECO:0000256" key="2">
    <source>
        <dbReference type="ARBA" id="ARBA00022692"/>
    </source>
</evidence>
<feature type="transmembrane region" description="Helical" evidence="5">
    <location>
        <begin position="122"/>
        <end position="143"/>
    </location>
</feature>
<dbReference type="RefSeq" id="WP_141860833.1">
    <property type="nucleotide sequence ID" value="NZ_BAAAKA010000014.1"/>
</dbReference>
<feature type="transmembrane region" description="Helical" evidence="5">
    <location>
        <begin position="68"/>
        <end position="91"/>
    </location>
</feature>
<keyword evidence="2 5" id="KW-0812">Transmembrane</keyword>
<keyword evidence="3 5" id="KW-1133">Transmembrane helix</keyword>
<feature type="transmembrane region" description="Helical" evidence="5">
    <location>
        <begin position="150"/>
        <end position="170"/>
    </location>
</feature>
<dbReference type="OrthoDB" id="465874at2"/>
<dbReference type="InterPro" id="IPR050925">
    <property type="entry name" value="Rhomboid_protease_S54"/>
</dbReference>
<dbReference type="InterPro" id="IPR022764">
    <property type="entry name" value="Peptidase_S54_rhomboid_dom"/>
</dbReference>
<proteinExistence type="predicted"/>
<keyword evidence="8" id="KW-1185">Reference proteome</keyword>
<dbReference type="SUPFAM" id="SSF144091">
    <property type="entry name" value="Rhomboid-like"/>
    <property type="match status" value="1"/>
</dbReference>
<dbReference type="PANTHER" id="PTHR43731">
    <property type="entry name" value="RHOMBOID PROTEASE"/>
    <property type="match status" value="1"/>
</dbReference>
<feature type="transmembrane region" description="Helical" evidence="5">
    <location>
        <begin position="176"/>
        <end position="194"/>
    </location>
</feature>
<name>A0A542DU43_9ACTN</name>
<comment type="caution">
    <text evidence="7">The sequence shown here is derived from an EMBL/GenBank/DDBJ whole genome shotgun (WGS) entry which is preliminary data.</text>
</comment>
<evidence type="ECO:0000256" key="4">
    <source>
        <dbReference type="ARBA" id="ARBA00023136"/>
    </source>
</evidence>
<feature type="domain" description="Peptidase S54 rhomboid" evidence="6">
    <location>
        <begin position="60"/>
        <end position="194"/>
    </location>
</feature>
<gene>
    <name evidence="7" type="ORF">FB475_6180</name>
</gene>
<sequence length="202" mass="21165">MSSQTPARRTGRSVDTAKIGGGLKLLGVLVGLMWLVEVIDTAMNGSLNQYGIISREPRGLVGILTAPFLHLGFGHLISNTLPLVTLGLLIAINGAARLFQVTAIVAVIGGFGTWLISPPNMITIGASGVVFGYAAYLIVRGLFNRRIGQVLIGIVVIMVWGSALLTSLLPQDGISWQGHLCGGIAGVLAAWVLADDKQARAK</sequence>
<feature type="transmembrane region" description="Helical" evidence="5">
    <location>
        <begin position="98"/>
        <end position="116"/>
    </location>
</feature>
<accession>A0A542DU43</accession>
<dbReference type="Gene3D" id="1.20.1540.10">
    <property type="entry name" value="Rhomboid-like"/>
    <property type="match status" value="1"/>
</dbReference>
<comment type="subcellular location">
    <subcellularLocation>
        <location evidence="1">Membrane</location>
        <topology evidence="1">Multi-pass membrane protein</topology>
    </subcellularLocation>
</comment>
<dbReference type="InterPro" id="IPR035952">
    <property type="entry name" value="Rhomboid-like_sf"/>
</dbReference>
<dbReference type="GO" id="GO:0004252">
    <property type="term" value="F:serine-type endopeptidase activity"/>
    <property type="evidence" value="ECO:0007669"/>
    <property type="project" value="InterPro"/>
</dbReference>
<organism evidence="7 8">
    <name type="scientific">Kribbella jejuensis</name>
    <dbReference type="NCBI Taxonomy" id="236068"/>
    <lineage>
        <taxon>Bacteria</taxon>
        <taxon>Bacillati</taxon>
        <taxon>Actinomycetota</taxon>
        <taxon>Actinomycetes</taxon>
        <taxon>Propionibacteriales</taxon>
        <taxon>Kribbellaceae</taxon>
        <taxon>Kribbella</taxon>
    </lineage>
</organism>
<feature type="transmembrane region" description="Helical" evidence="5">
    <location>
        <begin position="21"/>
        <end position="39"/>
    </location>
</feature>
<dbReference type="Pfam" id="PF01694">
    <property type="entry name" value="Rhomboid"/>
    <property type="match status" value="1"/>
</dbReference>
<evidence type="ECO:0000313" key="8">
    <source>
        <dbReference type="Proteomes" id="UP000316298"/>
    </source>
</evidence>
<reference evidence="7 8" key="1">
    <citation type="submission" date="2019-06" db="EMBL/GenBank/DDBJ databases">
        <title>Sequencing the genomes of 1000 actinobacteria strains.</title>
        <authorList>
            <person name="Klenk H.-P."/>
        </authorList>
    </citation>
    <scope>NUCLEOTIDE SEQUENCE [LARGE SCALE GENOMIC DNA]</scope>
    <source>
        <strain evidence="7 8">DSM 17305</strain>
    </source>
</reference>
<keyword evidence="4 5" id="KW-0472">Membrane</keyword>
<evidence type="ECO:0000256" key="5">
    <source>
        <dbReference type="SAM" id="Phobius"/>
    </source>
</evidence>